<name>A0ABX4EF78_SEGBR</name>
<evidence type="ECO:0000259" key="6">
    <source>
        <dbReference type="Pfam" id="PF10502"/>
    </source>
</evidence>
<dbReference type="EMBL" id="NPJF01000073">
    <property type="protein sequence ID" value="OYP53041.1"/>
    <property type="molecule type" value="Genomic_DNA"/>
</dbReference>
<dbReference type="PROSITE" id="PS00501">
    <property type="entry name" value="SPASE_I_1"/>
    <property type="match status" value="1"/>
</dbReference>
<dbReference type="Gene3D" id="2.10.109.10">
    <property type="entry name" value="Umud Fragment, subunit A"/>
    <property type="match status" value="1"/>
</dbReference>
<dbReference type="InterPro" id="IPR019533">
    <property type="entry name" value="Peptidase_S26"/>
</dbReference>
<keyword evidence="5" id="KW-0812">Transmembrane</keyword>
<dbReference type="Proteomes" id="UP000216189">
    <property type="component" value="Unassembled WGS sequence"/>
</dbReference>
<comment type="catalytic activity">
    <reaction evidence="5">
        <text>Cleavage of hydrophobic, N-terminal signal or leader sequences from secreted and periplasmic proteins.</text>
        <dbReference type="EC" id="3.4.21.89"/>
    </reaction>
</comment>
<evidence type="ECO:0000313" key="8">
    <source>
        <dbReference type="Proteomes" id="UP000216189"/>
    </source>
</evidence>
<keyword evidence="8" id="KW-1185">Reference proteome</keyword>
<dbReference type="Pfam" id="PF10502">
    <property type="entry name" value="Peptidase_S26"/>
    <property type="match status" value="1"/>
</dbReference>
<dbReference type="PANTHER" id="PTHR43390:SF1">
    <property type="entry name" value="CHLOROPLAST PROCESSING PEPTIDASE"/>
    <property type="match status" value="1"/>
</dbReference>
<protein>
    <recommendedName>
        <fullName evidence="2 5">Signal peptidase I</fullName>
        <ecNumber evidence="5">3.4.21.89</ecNumber>
    </recommendedName>
</protein>
<evidence type="ECO:0000256" key="3">
    <source>
        <dbReference type="ARBA" id="ARBA00022670"/>
    </source>
</evidence>
<keyword evidence="5" id="KW-1133">Transmembrane helix</keyword>
<proteinExistence type="inferred from homology"/>
<dbReference type="CDD" id="cd06530">
    <property type="entry name" value="S26_SPase_I"/>
    <property type="match status" value="2"/>
</dbReference>
<evidence type="ECO:0000256" key="2">
    <source>
        <dbReference type="ARBA" id="ARBA00019232"/>
    </source>
</evidence>
<dbReference type="InterPro" id="IPR000223">
    <property type="entry name" value="Pept_S26A_signal_pept_1"/>
</dbReference>
<accession>A0ABX4EF78</accession>
<organism evidence="7 8">
    <name type="scientific">Segatella bryantii</name>
    <name type="common">Prevotella bryantii</name>
    <dbReference type="NCBI Taxonomy" id="77095"/>
    <lineage>
        <taxon>Bacteria</taxon>
        <taxon>Pseudomonadati</taxon>
        <taxon>Bacteroidota</taxon>
        <taxon>Bacteroidia</taxon>
        <taxon>Bacteroidales</taxon>
        <taxon>Prevotellaceae</taxon>
        <taxon>Segatella</taxon>
    </lineage>
</organism>
<comment type="similarity">
    <text evidence="1 5">Belongs to the peptidase S26 family.</text>
</comment>
<keyword evidence="3 5" id="KW-0645">Protease</keyword>
<evidence type="ECO:0000256" key="4">
    <source>
        <dbReference type="ARBA" id="ARBA00022801"/>
    </source>
</evidence>
<comment type="caution">
    <text evidence="7">The sequence shown here is derived from an EMBL/GenBank/DDBJ whole genome shotgun (WGS) entry which is preliminary data.</text>
</comment>
<dbReference type="PANTHER" id="PTHR43390">
    <property type="entry name" value="SIGNAL PEPTIDASE I"/>
    <property type="match status" value="1"/>
</dbReference>
<feature type="transmembrane region" description="Helical" evidence="5">
    <location>
        <begin position="21"/>
        <end position="38"/>
    </location>
</feature>
<evidence type="ECO:0000313" key="7">
    <source>
        <dbReference type="EMBL" id="OYP53041.1"/>
    </source>
</evidence>
<dbReference type="NCBIfam" id="TIGR02227">
    <property type="entry name" value="sigpep_I_bact"/>
    <property type="match status" value="1"/>
</dbReference>
<feature type="domain" description="Peptidase S26" evidence="6">
    <location>
        <begin position="26"/>
        <end position="277"/>
    </location>
</feature>
<sequence>MKGDNISFRYTLKNVRIVLKYGGCALIILFLGIRPFIFDQFIIPSISMYPTLQPGDYVLVNKMIIGPRLYTKFDFTKPIAHFNSVRLRGYRKIQPNDILIFNMPYDDDHNTGINFLINRDFCKRCLGTPGDNIGCNKGIYYNNSYNDKSFGNLQNQRSLAKKNIDNIPNYIKKVFPKDTHFNWNIKDFGPLYVPRKGDLIRITPYEATLYKHIIEWEQGKKIKIDWKHNNVFIEKYNLKKYRFTHDYYFMVGDNIENSIDSRYWGFVPEEFIIGVVSRITYSKVPTTHGIKWNRLWKEI</sequence>
<dbReference type="EC" id="3.4.21.89" evidence="5"/>
<gene>
    <name evidence="7" type="primary">lepB</name>
    <name evidence="7" type="ORF">CIK91_13775</name>
</gene>
<evidence type="ECO:0000256" key="1">
    <source>
        <dbReference type="ARBA" id="ARBA00009370"/>
    </source>
</evidence>
<dbReference type="InterPro" id="IPR019756">
    <property type="entry name" value="Pept_S26A_signal_pept_1_Ser-AS"/>
</dbReference>
<dbReference type="RefSeq" id="WP_094449124.1">
    <property type="nucleotide sequence ID" value="NZ_CP091802.1"/>
</dbReference>
<keyword evidence="4 5" id="KW-0378">Hydrolase</keyword>
<comment type="subcellular location">
    <subcellularLocation>
        <location evidence="5">Membrane</location>
        <topology evidence="5">Single-pass type II membrane protein</topology>
    </subcellularLocation>
</comment>
<reference evidence="7 8" key="1">
    <citation type="submission" date="2017-08" db="EMBL/GenBank/DDBJ databases">
        <title>Comparative genomics of non-oral Prevotella species.</title>
        <authorList>
            <person name="Accetto T."/>
            <person name="Nograsek B."/>
            <person name="Avgustin G."/>
        </authorList>
    </citation>
    <scope>NUCLEOTIDE SEQUENCE [LARGE SCALE GENOMIC DNA]</scope>
    <source>
        <strain evidence="7 8">TC1-1</strain>
    </source>
</reference>
<dbReference type="PRINTS" id="PR00727">
    <property type="entry name" value="LEADERPTASE"/>
</dbReference>
<keyword evidence="5" id="KW-0472">Membrane</keyword>
<dbReference type="SUPFAM" id="SSF51306">
    <property type="entry name" value="LexA/Signal peptidase"/>
    <property type="match status" value="1"/>
</dbReference>
<evidence type="ECO:0000256" key="5">
    <source>
        <dbReference type="RuleBase" id="RU362042"/>
    </source>
</evidence>
<dbReference type="InterPro" id="IPR036286">
    <property type="entry name" value="LexA/Signal_pep-like_sf"/>
</dbReference>